<organism evidence="1 2">
    <name type="scientific">Caulochytrium protostelioides</name>
    <dbReference type="NCBI Taxonomy" id="1555241"/>
    <lineage>
        <taxon>Eukaryota</taxon>
        <taxon>Fungi</taxon>
        <taxon>Fungi incertae sedis</taxon>
        <taxon>Chytridiomycota</taxon>
        <taxon>Chytridiomycota incertae sedis</taxon>
        <taxon>Chytridiomycetes</taxon>
        <taxon>Caulochytriales</taxon>
        <taxon>Caulochytriaceae</taxon>
        <taxon>Caulochytrium</taxon>
    </lineage>
</organism>
<gene>
    <name evidence="1" type="ORF">CXG81DRAFT_25812</name>
</gene>
<dbReference type="Proteomes" id="UP000274922">
    <property type="component" value="Unassembled WGS sequence"/>
</dbReference>
<dbReference type="AlphaFoldDB" id="A0A4P9X8E5"/>
<evidence type="ECO:0000313" key="2">
    <source>
        <dbReference type="Proteomes" id="UP000274922"/>
    </source>
</evidence>
<reference evidence="2" key="1">
    <citation type="journal article" date="2018" name="Nat. Microbiol.">
        <title>Leveraging single-cell genomics to expand the fungal tree of life.</title>
        <authorList>
            <person name="Ahrendt S.R."/>
            <person name="Quandt C.A."/>
            <person name="Ciobanu D."/>
            <person name="Clum A."/>
            <person name="Salamov A."/>
            <person name="Andreopoulos B."/>
            <person name="Cheng J.F."/>
            <person name="Woyke T."/>
            <person name="Pelin A."/>
            <person name="Henrissat B."/>
            <person name="Reynolds N.K."/>
            <person name="Benny G.L."/>
            <person name="Smith M.E."/>
            <person name="James T.Y."/>
            <person name="Grigoriev I.V."/>
        </authorList>
    </citation>
    <scope>NUCLEOTIDE SEQUENCE [LARGE SCALE GENOMIC DNA]</scope>
    <source>
        <strain evidence="2">ATCC 52028</strain>
    </source>
</reference>
<name>A0A4P9X8E5_9FUNG</name>
<dbReference type="EMBL" id="ML014169">
    <property type="protein sequence ID" value="RKP01538.1"/>
    <property type="molecule type" value="Genomic_DNA"/>
</dbReference>
<accession>A0A4P9X8E5</accession>
<proteinExistence type="predicted"/>
<sequence length="625" mass="66454">MARWTCDPAAGRLTRTLAAGWTDHVASRSARAVWRPLRMIRRSLADQTAAASNPVAPEAAPGFGDAAAAASFAVLRDHVVAWQRRLNGDAAAAATVATATATDRSPATVRVLGHASAVVTDWLRASLSIRPTGPAAATAACDVAAVASDVARLSRRAMDQLAAADLVVLALRPADVLAAAAAQADTAPWSGVMDAGRDLVAVVVHDGPLSASEREAATATLQRSLKRDTQSFVVQHVVRPAGADGPAGCGTPWDPSELHHFRDQLARRLTSDEAAVATDVRRRQLARLRDEIHRLVAQQQQHDQTLVALKAAAQSLLSGVPATLEPDQPAGEAGEAGAYSEAAFASDVAPILTTALTAQTEAVALLRKKRLTHVLLSPYRLVKEIQHKASPYVYVERHEPFLAFAAGRLHQSVATRHMQLLQAMTALRARAAQNVVHDALAPRAANPPVAARAACDAVDAAIEQIAALDPRHAPFADPFHFGPHLERYDADVEQRLASFQATTLRLMQSYVAGLGASALLLPAVLAAGVSVATALPVAALTAAAVTAAARWRWLRAIRRLDSRLCRHRAALEHDLVADYRRLGASHWSQPSHIAISELITSLDAQLAETRLTIEQLQQLAHATTR</sequence>
<protein>
    <submittedName>
        <fullName evidence="1">Uncharacterized protein</fullName>
    </submittedName>
</protein>
<evidence type="ECO:0000313" key="1">
    <source>
        <dbReference type="EMBL" id="RKP01538.1"/>
    </source>
</evidence>
<keyword evidence="2" id="KW-1185">Reference proteome</keyword>